<dbReference type="InterPro" id="IPR048279">
    <property type="entry name" value="MdtK-like"/>
</dbReference>
<protein>
    <recommendedName>
        <fullName evidence="9">Multidrug-efflux transporter</fullName>
    </recommendedName>
</protein>
<dbReference type="PIRSF" id="PIRSF006603">
    <property type="entry name" value="DinF"/>
    <property type="match status" value="1"/>
</dbReference>
<dbReference type="PANTHER" id="PTHR43298:SF2">
    <property type="entry name" value="FMN_FAD EXPORTER YEEO-RELATED"/>
    <property type="match status" value="1"/>
</dbReference>
<evidence type="ECO:0000256" key="8">
    <source>
        <dbReference type="ARBA" id="ARBA00023136"/>
    </source>
</evidence>
<feature type="transmembrane region" description="Helical" evidence="10">
    <location>
        <begin position="197"/>
        <end position="217"/>
    </location>
</feature>
<keyword evidence="7" id="KW-0406">Ion transport</keyword>
<keyword evidence="12" id="KW-1185">Reference proteome</keyword>
<dbReference type="InterPro" id="IPR050222">
    <property type="entry name" value="MATE_MdtK"/>
</dbReference>
<keyword evidence="6 10" id="KW-1133">Transmembrane helix</keyword>
<evidence type="ECO:0000256" key="6">
    <source>
        <dbReference type="ARBA" id="ARBA00022989"/>
    </source>
</evidence>
<dbReference type="InterPro" id="IPR002528">
    <property type="entry name" value="MATE_fam"/>
</dbReference>
<feature type="transmembrane region" description="Helical" evidence="10">
    <location>
        <begin position="322"/>
        <end position="341"/>
    </location>
</feature>
<dbReference type="NCBIfam" id="TIGR00797">
    <property type="entry name" value="matE"/>
    <property type="match status" value="1"/>
</dbReference>
<evidence type="ECO:0000256" key="3">
    <source>
        <dbReference type="ARBA" id="ARBA00022449"/>
    </source>
</evidence>
<evidence type="ECO:0000256" key="2">
    <source>
        <dbReference type="ARBA" id="ARBA00022448"/>
    </source>
</evidence>
<feature type="transmembrane region" description="Helical" evidence="10">
    <location>
        <begin position="167"/>
        <end position="191"/>
    </location>
</feature>
<evidence type="ECO:0000313" key="12">
    <source>
        <dbReference type="Proteomes" id="UP001370348"/>
    </source>
</evidence>
<evidence type="ECO:0000256" key="5">
    <source>
        <dbReference type="ARBA" id="ARBA00022692"/>
    </source>
</evidence>
<feature type="transmembrane region" description="Helical" evidence="10">
    <location>
        <begin position="91"/>
        <end position="114"/>
    </location>
</feature>
<name>A0ABZ2LQW6_9BACT</name>
<dbReference type="EMBL" id="CP089984">
    <property type="protein sequence ID" value="WXB11550.1"/>
    <property type="molecule type" value="Genomic_DNA"/>
</dbReference>
<sequence length="453" mass="46870">MTSVVEKAALTREVRALAGPAIVHSLLQTMVFVVDRIMLGHHSSTSLAAMQIAGPLEWSVWSVFAAFEVGTIARVGFHVGARDRERARRAAISSLSTAFGMGLLLAVIAPLFVGRIEVLAPNSSAEVVEAGRDYLEVAMAASPVVFVATAGIAVLQSGGDTRTPLAIGVFSNLVHIALNRLLILGGLGLPALGTRGAAISTALTFALEAALTIAALLRASDRVSLRGPLARLGDYLDEAKDMARVAGPSLMERILYQTGFMLFVAIISRLGDASMAAYQALMAVESICWLSADGFGIAAAALSAQKLGAQQPAAAETSSRIAVRDGVVLLSLFGAVFALGRGPVLTVFTSDPAVIAVGVSALPVLALAQPFMASAVVIGQALRGAGFTRDVLFISALGSLAVRLACTWFFAITLNFGVVGVVMGSTADWCARATLLALVGRSRASKLKLAGVD</sequence>
<dbReference type="RefSeq" id="WP_394821170.1">
    <property type="nucleotide sequence ID" value="NZ_CP089984.1"/>
</dbReference>
<accession>A0ABZ2LQW6</accession>
<dbReference type="Proteomes" id="UP001370348">
    <property type="component" value="Chromosome"/>
</dbReference>
<keyword evidence="3" id="KW-0050">Antiport</keyword>
<evidence type="ECO:0000256" key="7">
    <source>
        <dbReference type="ARBA" id="ARBA00023065"/>
    </source>
</evidence>
<keyword evidence="5 10" id="KW-0812">Transmembrane</keyword>
<organism evidence="11 12">
    <name type="scientific">Pendulispora albinea</name>
    <dbReference type="NCBI Taxonomy" id="2741071"/>
    <lineage>
        <taxon>Bacteria</taxon>
        <taxon>Pseudomonadati</taxon>
        <taxon>Myxococcota</taxon>
        <taxon>Myxococcia</taxon>
        <taxon>Myxococcales</taxon>
        <taxon>Sorangiineae</taxon>
        <taxon>Pendulisporaceae</taxon>
        <taxon>Pendulispora</taxon>
    </lineage>
</organism>
<evidence type="ECO:0000256" key="9">
    <source>
        <dbReference type="ARBA" id="ARBA00031636"/>
    </source>
</evidence>
<feature type="transmembrane region" description="Helical" evidence="10">
    <location>
        <begin position="391"/>
        <end position="410"/>
    </location>
</feature>
<reference evidence="11 12" key="1">
    <citation type="submission" date="2021-12" db="EMBL/GenBank/DDBJ databases">
        <title>Discovery of the Pendulisporaceae a myxobacterial family with distinct sporulation behavior and unique specialized metabolism.</title>
        <authorList>
            <person name="Garcia R."/>
            <person name="Popoff A."/>
            <person name="Bader C.D."/>
            <person name="Loehr J."/>
            <person name="Walesch S."/>
            <person name="Walt C."/>
            <person name="Boldt J."/>
            <person name="Bunk B."/>
            <person name="Haeckl F.J.F.P.J."/>
            <person name="Gunesch A.P."/>
            <person name="Birkelbach J."/>
            <person name="Nuebel U."/>
            <person name="Pietschmann T."/>
            <person name="Bach T."/>
            <person name="Mueller R."/>
        </authorList>
    </citation>
    <scope>NUCLEOTIDE SEQUENCE [LARGE SCALE GENOMIC DNA]</scope>
    <source>
        <strain evidence="11 12">MSr11954</strain>
    </source>
</reference>
<proteinExistence type="predicted"/>
<dbReference type="Pfam" id="PF01554">
    <property type="entry name" value="MatE"/>
    <property type="match status" value="2"/>
</dbReference>
<gene>
    <name evidence="11" type="ORF">LZC94_27270</name>
</gene>
<keyword evidence="8 10" id="KW-0472">Membrane</keyword>
<keyword evidence="4" id="KW-1003">Cell membrane</keyword>
<evidence type="ECO:0000313" key="11">
    <source>
        <dbReference type="EMBL" id="WXB11550.1"/>
    </source>
</evidence>
<feature type="transmembrane region" description="Helical" evidence="10">
    <location>
        <begin position="134"/>
        <end position="155"/>
    </location>
</feature>
<dbReference type="PANTHER" id="PTHR43298">
    <property type="entry name" value="MULTIDRUG RESISTANCE PROTEIN NORM-RELATED"/>
    <property type="match status" value="1"/>
</dbReference>
<feature type="transmembrane region" description="Helical" evidence="10">
    <location>
        <begin position="59"/>
        <end position="79"/>
    </location>
</feature>
<evidence type="ECO:0000256" key="10">
    <source>
        <dbReference type="SAM" id="Phobius"/>
    </source>
</evidence>
<feature type="transmembrane region" description="Helical" evidence="10">
    <location>
        <begin position="21"/>
        <end position="39"/>
    </location>
</feature>
<evidence type="ECO:0000256" key="1">
    <source>
        <dbReference type="ARBA" id="ARBA00004651"/>
    </source>
</evidence>
<feature type="transmembrane region" description="Helical" evidence="10">
    <location>
        <begin position="353"/>
        <end position="379"/>
    </location>
</feature>
<keyword evidence="2" id="KW-0813">Transport</keyword>
<comment type="subcellular location">
    <subcellularLocation>
        <location evidence="1">Cell membrane</location>
        <topology evidence="1">Multi-pass membrane protein</topology>
    </subcellularLocation>
</comment>
<evidence type="ECO:0000256" key="4">
    <source>
        <dbReference type="ARBA" id="ARBA00022475"/>
    </source>
</evidence>